<sequence length="1000" mass="112507">MTPPRVLIEQWLPIAEIGAECLRERGASSALPPLYFLHVWWARRPLTVCRAAILASLLPAYPLSLSSPVPASASSGVRDTETGRHADTKTDWPERFRQLFPTFDAYKAWFLKLIGIHGDPVASRRLLEWAARTGNRIPNPYTYPRAFTINPTEDQLQTLYELLEWTWGTREITFCDPMAGGGSIPFEALRFGLTVHANELNPVASVILKATLDYPARFGPSLVADLRKYGTLWVQGVQKKLRPFYSDIPGNAIGACYLWARTVPCPVTGKPVPLSPNWWLRKGSDPVAVKLIADPREARCRFEIVRGRAACEQAKPDQGTIRRGTAISPWTGEAIDGDYIKAEAQAGRMGQQLYAVGIKTPGDFSFRLPTPEDEAAYERAVQELEQRRPHWEAAGLVPTEPYPNPATDMRPIHYGMPTWADFFSPRQLLAHLVILEELQTVAQQVQRELTRERAAAVLTLLGLAADKCAGYNSRLVRWDGTRDKIANTFERHDFSFKWSHGEFDASRNLLPWALDQVIDAYEGIAKLVYPVQESLLGKVEPPVHRLRCTRGNAQSLADLPDGSVHLICVDPPYYANVQYAELSDFFYVWMKRSLGQVHPELLGDFEVVPKDEEAVANPARFAFSKKKEELARQDYENKMMACFREMHRVLADDGVLTVMFTHKEVAAWDTLGTALIQAGFRIDASWPVHTESEHSLHQAKKNAAASTILLVCRKRAKRSEPAWWDDLKGAVRQRAREKAEEFEKAGIRGVDLYISTFGPVLAIISENWPVLTSQTDPKTGQPLPLKPGEALDLARQEVVNLRKQGLLLGRSVQFDPVTDWYLMAWDAFRAQEFPADEARKLALALGLDLERDIVRDKRLVAKKGANVVMNLPGQRRKRGMVDPDAETFSHLIDVVHTVMLVYDEDGSLACQRFVEQRGLRSDSRVKALVQALLGAIPATRDKQGKFLRPEMATLDALRLLFWDDLPAPKEEEPPPVVQQGELFPADEEEQLEENEDEEGE</sequence>
<feature type="region of interest" description="Disordered" evidence="1">
    <location>
        <begin position="67"/>
        <end position="87"/>
    </location>
</feature>
<dbReference type="InterPro" id="IPR029063">
    <property type="entry name" value="SAM-dependent_MTases_sf"/>
</dbReference>
<protein>
    <submittedName>
        <fullName evidence="3">DUF1156 domain-containing protein</fullName>
    </submittedName>
</protein>
<organism evidence="3 4">
    <name type="scientific">Thermogemmata fonticola</name>
    <dbReference type="NCBI Taxonomy" id="2755323"/>
    <lineage>
        <taxon>Bacteria</taxon>
        <taxon>Pseudomonadati</taxon>
        <taxon>Planctomycetota</taxon>
        <taxon>Planctomycetia</taxon>
        <taxon>Gemmatales</taxon>
        <taxon>Gemmataceae</taxon>
        <taxon>Thermogemmata</taxon>
    </lineage>
</organism>
<feature type="domain" description="DUF1156" evidence="2">
    <location>
        <begin position="11"/>
        <end position="61"/>
    </location>
</feature>
<gene>
    <name evidence="3" type="ORF">H0921_00050</name>
</gene>
<dbReference type="Pfam" id="PF06634">
    <property type="entry name" value="DUF1156"/>
    <property type="match status" value="1"/>
</dbReference>
<feature type="compositionally biased region" description="Basic and acidic residues" evidence="1">
    <location>
        <begin position="78"/>
        <end position="87"/>
    </location>
</feature>
<evidence type="ECO:0000313" key="4">
    <source>
        <dbReference type="Proteomes" id="UP000542342"/>
    </source>
</evidence>
<feature type="compositionally biased region" description="Acidic residues" evidence="1">
    <location>
        <begin position="984"/>
        <end position="1000"/>
    </location>
</feature>
<dbReference type="SUPFAM" id="SSF53335">
    <property type="entry name" value="S-adenosyl-L-methionine-dependent methyltransferases"/>
    <property type="match status" value="2"/>
</dbReference>
<keyword evidence="4" id="KW-1185">Reference proteome</keyword>
<dbReference type="EMBL" id="JACEFB010000001">
    <property type="protein sequence ID" value="MBA2224553.1"/>
    <property type="molecule type" value="Genomic_DNA"/>
</dbReference>
<reference evidence="3 4" key="1">
    <citation type="submission" date="2020-07" db="EMBL/GenBank/DDBJ databases">
        <title>Thermogemmata thermophila gen. nov., sp. nov., a novel moderate thermophilic planctomycete from a Kamchatka hot spring.</title>
        <authorList>
            <person name="Elcheninov A.G."/>
            <person name="Podosokorskaya O.A."/>
            <person name="Kovaleva O.L."/>
            <person name="Novikov A."/>
            <person name="Bonch-Osmolovskaya E.A."/>
            <person name="Toshchakov S.V."/>
            <person name="Kublanov I.V."/>
        </authorList>
    </citation>
    <scope>NUCLEOTIDE SEQUENCE [LARGE SCALE GENOMIC DNA]</scope>
    <source>
        <strain evidence="3 4">2918</strain>
    </source>
</reference>
<dbReference type="RefSeq" id="WP_194535997.1">
    <property type="nucleotide sequence ID" value="NZ_JACEFB010000001.1"/>
</dbReference>
<proteinExistence type="predicted"/>
<dbReference type="InterPro" id="IPR009537">
    <property type="entry name" value="DUF1156"/>
</dbReference>
<evidence type="ECO:0000259" key="2">
    <source>
        <dbReference type="Pfam" id="PF06634"/>
    </source>
</evidence>
<feature type="region of interest" description="Disordered" evidence="1">
    <location>
        <begin position="965"/>
        <end position="1000"/>
    </location>
</feature>
<evidence type="ECO:0000313" key="3">
    <source>
        <dbReference type="EMBL" id="MBA2224553.1"/>
    </source>
</evidence>
<dbReference type="Proteomes" id="UP000542342">
    <property type="component" value="Unassembled WGS sequence"/>
</dbReference>
<comment type="caution">
    <text evidence="3">The sequence shown here is derived from an EMBL/GenBank/DDBJ whole genome shotgun (WGS) entry which is preliminary data.</text>
</comment>
<name>A0A7V9AA08_9BACT</name>
<dbReference type="AlphaFoldDB" id="A0A7V9AA08"/>
<evidence type="ECO:0000256" key="1">
    <source>
        <dbReference type="SAM" id="MobiDB-lite"/>
    </source>
</evidence>
<accession>A0A7V9AA08</accession>
<dbReference type="Gene3D" id="3.40.50.150">
    <property type="entry name" value="Vaccinia Virus protein VP39"/>
    <property type="match status" value="1"/>
</dbReference>